<dbReference type="NCBIfam" id="TIGR03792">
    <property type="entry name" value="TIGR03792 family protein"/>
    <property type="match status" value="1"/>
</dbReference>
<reference evidence="3" key="1">
    <citation type="journal article" date="2020" name="ISME J.">
        <title>Comparative genomics reveals insights into cyanobacterial evolution and habitat adaptation.</title>
        <authorList>
            <person name="Chen M.Y."/>
            <person name="Teng W.K."/>
            <person name="Zhao L."/>
            <person name="Hu C.X."/>
            <person name="Zhou Y.K."/>
            <person name="Han B.P."/>
            <person name="Song L.R."/>
            <person name="Shu W.S."/>
        </authorList>
    </citation>
    <scope>NUCLEOTIDE SEQUENCE [LARGE SCALE GENOMIC DNA]</scope>
    <source>
        <strain evidence="3">FACHB-251</strain>
    </source>
</reference>
<sequence length="102" mass="12221">MIIEFLKFKMPAELRETFIQKDEEIWTTVLSKYPGFLGKEVWISPDDLTEVVIVVHWQNREQWKAISETELEAIAQKFDQYLGFSYEMSEASEYQVRKFPQH</sequence>
<dbReference type="AlphaFoldDB" id="A0A927A1D4"/>
<dbReference type="Proteomes" id="UP000662185">
    <property type="component" value="Unassembled WGS sequence"/>
</dbReference>
<gene>
    <name evidence="2" type="ORF">H6G06_12875</name>
</gene>
<dbReference type="InterPro" id="IPR011008">
    <property type="entry name" value="Dimeric_a/b-barrel"/>
</dbReference>
<protein>
    <submittedName>
        <fullName evidence="2">TIGR03792 family protein</fullName>
    </submittedName>
</protein>
<dbReference type="InterPro" id="IPR007138">
    <property type="entry name" value="ABM_dom"/>
</dbReference>
<evidence type="ECO:0000313" key="2">
    <source>
        <dbReference type="EMBL" id="MBD2294353.1"/>
    </source>
</evidence>
<dbReference type="EMBL" id="JACJQU010000006">
    <property type="protein sequence ID" value="MBD2294353.1"/>
    <property type="molecule type" value="Genomic_DNA"/>
</dbReference>
<accession>A0A927A1D4</accession>
<feature type="domain" description="ABM" evidence="1">
    <location>
        <begin position="2"/>
        <end position="94"/>
    </location>
</feature>
<dbReference type="PROSITE" id="PS51725">
    <property type="entry name" value="ABM"/>
    <property type="match status" value="1"/>
</dbReference>
<comment type="caution">
    <text evidence="2">The sequence shown here is derived from an EMBL/GenBank/DDBJ whole genome shotgun (WGS) entry which is preliminary data.</text>
</comment>
<dbReference type="RefSeq" id="WP_190560657.1">
    <property type="nucleotide sequence ID" value="NZ_JACJQU010000006.1"/>
</dbReference>
<dbReference type="Pfam" id="PF03992">
    <property type="entry name" value="ABM"/>
    <property type="match status" value="1"/>
</dbReference>
<dbReference type="InterPro" id="IPR022512">
    <property type="entry name" value="CHP03792"/>
</dbReference>
<keyword evidence="3" id="KW-1185">Reference proteome</keyword>
<dbReference type="Gene3D" id="3.30.70.100">
    <property type="match status" value="1"/>
</dbReference>
<evidence type="ECO:0000313" key="3">
    <source>
        <dbReference type="Proteomes" id="UP000662185"/>
    </source>
</evidence>
<organism evidence="2 3">
    <name type="scientific">Anabaena sphaerica FACHB-251</name>
    <dbReference type="NCBI Taxonomy" id="2692883"/>
    <lineage>
        <taxon>Bacteria</taxon>
        <taxon>Bacillati</taxon>
        <taxon>Cyanobacteriota</taxon>
        <taxon>Cyanophyceae</taxon>
        <taxon>Nostocales</taxon>
        <taxon>Nostocaceae</taxon>
        <taxon>Anabaena</taxon>
    </lineage>
</organism>
<proteinExistence type="predicted"/>
<dbReference type="SUPFAM" id="SSF54909">
    <property type="entry name" value="Dimeric alpha+beta barrel"/>
    <property type="match status" value="1"/>
</dbReference>
<evidence type="ECO:0000259" key="1">
    <source>
        <dbReference type="PROSITE" id="PS51725"/>
    </source>
</evidence>
<name>A0A927A1D4_9NOST</name>